<gene>
    <name evidence="1" type="ORF">GCM10009801_75060</name>
</gene>
<dbReference type="Proteomes" id="UP001500016">
    <property type="component" value="Unassembled WGS sequence"/>
</dbReference>
<reference evidence="2" key="1">
    <citation type="journal article" date="2019" name="Int. J. Syst. Evol. Microbiol.">
        <title>The Global Catalogue of Microorganisms (GCM) 10K type strain sequencing project: providing services to taxonomists for standard genome sequencing and annotation.</title>
        <authorList>
            <consortium name="The Broad Institute Genomics Platform"/>
            <consortium name="The Broad Institute Genome Sequencing Center for Infectious Disease"/>
            <person name="Wu L."/>
            <person name="Ma J."/>
        </authorList>
    </citation>
    <scope>NUCLEOTIDE SEQUENCE [LARGE SCALE GENOMIC DNA]</scope>
    <source>
        <strain evidence="2">JCM 15478</strain>
    </source>
</reference>
<evidence type="ECO:0000313" key="1">
    <source>
        <dbReference type="EMBL" id="GAA2101653.1"/>
    </source>
</evidence>
<sequence>MTERDARRERYARALYATLGFSAERHPWEGLAPARREVWYARADAAMGVADEEIAEALRAARG</sequence>
<name>A0ABP5IMQ5_9ACTN</name>
<evidence type="ECO:0000313" key="2">
    <source>
        <dbReference type="Proteomes" id="UP001500016"/>
    </source>
</evidence>
<protein>
    <submittedName>
        <fullName evidence="1">Uncharacterized protein</fullName>
    </submittedName>
</protein>
<proteinExistence type="predicted"/>
<dbReference type="EMBL" id="BAAAPE010000028">
    <property type="protein sequence ID" value="GAA2101653.1"/>
    <property type="molecule type" value="Genomic_DNA"/>
</dbReference>
<keyword evidence="2" id="KW-1185">Reference proteome</keyword>
<dbReference type="RefSeq" id="WP_344534888.1">
    <property type="nucleotide sequence ID" value="NZ_BAAAPE010000028.1"/>
</dbReference>
<accession>A0ABP5IMQ5</accession>
<comment type="caution">
    <text evidence="1">The sequence shown here is derived from an EMBL/GenBank/DDBJ whole genome shotgun (WGS) entry which is preliminary data.</text>
</comment>
<organism evidence="1 2">
    <name type="scientific">Streptomyces albiaxialis</name>
    <dbReference type="NCBI Taxonomy" id="329523"/>
    <lineage>
        <taxon>Bacteria</taxon>
        <taxon>Bacillati</taxon>
        <taxon>Actinomycetota</taxon>
        <taxon>Actinomycetes</taxon>
        <taxon>Kitasatosporales</taxon>
        <taxon>Streptomycetaceae</taxon>
        <taxon>Streptomyces</taxon>
    </lineage>
</organism>